<evidence type="ECO:0000313" key="4">
    <source>
        <dbReference type="Proteomes" id="UP000886998"/>
    </source>
</evidence>
<dbReference type="InterPro" id="IPR012337">
    <property type="entry name" value="RNaseH-like_sf"/>
</dbReference>
<dbReference type="OrthoDB" id="6432309at2759"/>
<evidence type="ECO:0000313" key="3">
    <source>
        <dbReference type="EMBL" id="GFY54222.1"/>
    </source>
</evidence>
<organism evidence="3 4">
    <name type="scientific">Trichonephila inaurata madagascariensis</name>
    <dbReference type="NCBI Taxonomy" id="2747483"/>
    <lineage>
        <taxon>Eukaryota</taxon>
        <taxon>Metazoa</taxon>
        <taxon>Ecdysozoa</taxon>
        <taxon>Arthropoda</taxon>
        <taxon>Chelicerata</taxon>
        <taxon>Arachnida</taxon>
        <taxon>Araneae</taxon>
        <taxon>Araneomorphae</taxon>
        <taxon>Entelegynae</taxon>
        <taxon>Araneoidea</taxon>
        <taxon>Nephilidae</taxon>
        <taxon>Trichonephila</taxon>
        <taxon>Trichonephila inaurata</taxon>
    </lineage>
</organism>
<feature type="domain" description="Integrase catalytic" evidence="2">
    <location>
        <begin position="110"/>
        <end position="257"/>
    </location>
</feature>
<accession>A0A8X6XKB1</accession>
<keyword evidence="4" id="KW-1185">Reference proteome</keyword>
<dbReference type="EC" id="2.7.7.49" evidence="1"/>
<dbReference type="Proteomes" id="UP000886998">
    <property type="component" value="Unassembled WGS sequence"/>
</dbReference>
<dbReference type="AlphaFoldDB" id="A0A8X6XKB1"/>
<gene>
    <name evidence="3" type="primary">pol_356</name>
    <name evidence="3" type="ORF">TNIN_92931</name>
</gene>
<dbReference type="InterPro" id="IPR036397">
    <property type="entry name" value="RNaseH_sf"/>
</dbReference>
<dbReference type="SUPFAM" id="SSF53098">
    <property type="entry name" value="Ribonuclease H-like"/>
    <property type="match status" value="1"/>
</dbReference>
<dbReference type="InterPro" id="IPR041588">
    <property type="entry name" value="Integrase_H2C2"/>
</dbReference>
<dbReference type="PANTHER" id="PTHR37984:SF7">
    <property type="entry name" value="INTEGRASE CATALYTIC DOMAIN-CONTAINING PROTEIN"/>
    <property type="match status" value="1"/>
</dbReference>
<evidence type="ECO:0000256" key="1">
    <source>
        <dbReference type="ARBA" id="ARBA00012493"/>
    </source>
</evidence>
<dbReference type="EMBL" id="BMAV01009775">
    <property type="protein sequence ID" value="GFY54222.1"/>
    <property type="molecule type" value="Genomic_DNA"/>
</dbReference>
<comment type="caution">
    <text evidence="3">The sequence shown here is derived from an EMBL/GenBank/DDBJ whole genome shotgun (WGS) entry which is preliminary data.</text>
</comment>
<dbReference type="GO" id="GO:0015074">
    <property type="term" value="P:DNA integration"/>
    <property type="evidence" value="ECO:0007669"/>
    <property type="project" value="InterPro"/>
</dbReference>
<name>A0A8X6XKB1_9ARAC</name>
<evidence type="ECO:0000259" key="2">
    <source>
        <dbReference type="PROSITE" id="PS50994"/>
    </source>
</evidence>
<protein>
    <recommendedName>
        <fullName evidence="1">RNA-directed DNA polymerase</fullName>
        <ecNumber evidence="1">2.7.7.49</ecNumber>
    </recommendedName>
</protein>
<reference evidence="3" key="1">
    <citation type="submission" date="2020-08" db="EMBL/GenBank/DDBJ databases">
        <title>Multicomponent nature underlies the extraordinary mechanical properties of spider dragline silk.</title>
        <authorList>
            <person name="Kono N."/>
            <person name="Nakamura H."/>
            <person name="Mori M."/>
            <person name="Yoshida Y."/>
            <person name="Ohtoshi R."/>
            <person name="Malay A.D."/>
            <person name="Moran D.A.P."/>
            <person name="Tomita M."/>
            <person name="Numata K."/>
            <person name="Arakawa K."/>
        </authorList>
    </citation>
    <scope>NUCLEOTIDE SEQUENCE</scope>
</reference>
<proteinExistence type="predicted"/>
<dbReference type="PANTHER" id="PTHR37984">
    <property type="entry name" value="PROTEIN CBG26694"/>
    <property type="match status" value="1"/>
</dbReference>
<dbReference type="InterPro" id="IPR001584">
    <property type="entry name" value="Integrase_cat-core"/>
</dbReference>
<dbReference type="Gene3D" id="1.10.340.70">
    <property type="match status" value="1"/>
</dbReference>
<dbReference type="Pfam" id="PF17921">
    <property type="entry name" value="Integrase_H2C2"/>
    <property type="match status" value="1"/>
</dbReference>
<dbReference type="InterPro" id="IPR050951">
    <property type="entry name" value="Retrovirus_Pol_polyprotein"/>
</dbReference>
<sequence length="257" mass="30070">MQGVLFHINNGWLQKKKTKIAVQPYWHCKEELYSSKEGIIFRGRLVVPVKYRKEILKLLHVSHKGIVSSKIKAREYFYWPNLNRDVEEYVSKCKICQKYQRENQKEILINPEIPGRSWQKVVCDFFFCLKGKEHLLMIDYLSKYVELKPLTTSTTAQSVITVMKFIYATHGIPEELVSDGGPPYNSNLMMNFFREWGIKYHVTPPHFPRANGQIERAVQTVKNSLTKAAEEGKHLYVVLLDYTGCNQQNTCHHQLNF</sequence>
<dbReference type="PROSITE" id="PS50994">
    <property type="entry name" value="INTEGRASE"/>
    <property type="match status" value="1"/>
</dbReference>
<dbReference type="Gene3D" id="3.30.420.10">
    <property type="entry name" value="Ribonuclease H-like superfamily/Ribonuclease H"/>
    <property type="match status" value="1"/>
</dbReference>
<dbReference type="FunFam" id="1.10.340.70:FF:000004">
    <property type="entry name" value="Retrovirus-related Pol polyprotein from transposon 297-like Protein"/>
    <property type="match status" value="1"/>
</dbReference>
<dbReference type="GO" id="GO:0003964">
    <property type="term" value="F:RNA-directed DNA polymerase activity"/>
    <property type="evidence" value="ECO:0007669"/>
    <property type="project" value="UniProtKB-EC"/>
</dbReference>
<dbReference type="GO" id="GO:0003676">
    <property type="term" value="F:nucleic acid binding"/>
    <property type="evidence" value="ECO:0007669"/>
    <property type="project" value="InterPro"/>
</dbReference>